<feature type="transmembrane region" description="Helical" evidence="1">
    <location>
        <begin position="173"/>
        <end position="189"/>
    </location>
</feature>
<dbReference type="EMBL" id="LT599583">
    <property type="protein sequence ID" value="SBW79616.1"/>
    <property type="molecule type" value="Genomic_DNA"/>
</dbReference>
<dbReference type="RefSeq" id="WP_152480493.1">
    <property type="nucleotide sequence ID" value="NZ_AOUH01000036.1"/>
</dbReference>
<reference evidence="3" key="1">
    <citation type="submission" date="2016-07" db="EMBL/GenBank/DDBJ databases">
        <authorList>
            <person name="Florea S."/>
            <person name="Webb J.S."/>
            <person name="Jaromczyk J."/>
            <person name="Schardl C.L."/>
        </authorList>
    </citation>
    <scope>NUCLEOTIDE SEQUENCE [LARGE SCALE GENOMIC DNA]</scope>
    <source>
        <strain evidence="3">1YdBTEX2</strain>
    </source>
</reference>
<feature type="transmembrane region" description="Helical" evidence="1">
    <location>
        <begin position="46"/>
        <end position="72"/>
    </location>
</feature>
<keyword evidence="1" id="KW-0472">Membrane</keyword>
<gene>
    <name evidence="2" type="ORF">PVE_R1G1730</name>
</gene>
<feature type="transmembrane region" description="Helical" evidence="1">
    <location>
        <begin position="385"/>
        <end position="404"/>
    </location>
</feature>
<accession>A0A1D3JU30</accession>
<feature type="transmembrane region" description="Helical" evidence="1">
    <location>
        <begin position="195"/>
        <end position="213"/>
    </location>
</feature>
<dbReference type="AlphaFoldDB" id="A0A1D3JU30"/>
<sequence length="439" mass="48801">MNITRKNIWQVLSPAIVVGLVALFFIILEMSIPFTSAVADVYPAYALYSLFYVVLIASYIGCSLCLHAALPCSTQRDIKAPPVFLYKVMLFSCWVSIVGICFLVIDRSLYQGVDFMNDNFVEIRSRLNVERGGGGGVSSIFSVLGNLMQFWYFFSLVFLIYYYEFFLPGQRRILVVLMLVILLTGSYILGGRSLVAVLVVSAMSVVLARRSSGRIISYKLFSANFLLKVFIVAGFCLSLVMYVFYMRASVGGNESASYLDKFVYHLHGKEVQGYEVCGEGLYCDFKNYLQLTALYAVHVFWVLAESIQYVPTEAGGSALWGGILELYSKVGGPSGAGNYPYAGLFNSLPGSIYYEYGWLGVIVGSLYCGVVFSLINFLLLRSSGVFKVIFYVVLLDTLLVSPVLSSLNVIMFIFVIVSLLSVAFIYVFLCSLKKVECSR</sequence>
<feature type="transmembrane region" description="Helical" evidence="1">
    <location>
        <begin position="84"/>
        <end position="105"/>
    </location>
</feature>
<feature type="transmembrane region" description="Helical" evidence="1">
    <location>
        <begin position="140"/>
        <end position="161"/>
    </location>
</feature>
<evidence type="ECO:0000313" key="2">
    <source>
        <dbReference type="EMBL" id="SBW79616.1"/>
    </source>
</evidence>
<keyword evidence="1" id="KW-0812">Transmembrane</keyword>
<feature type="transmembrane region" description="Helical" evidence="1">
    <location>
        <begin position="410"/>
        <end position="429"/>
    </location>
</feature>
<name>A0A1D3JU30_PSEVE</name>
<dbReference type="Proteomes" id="UP000245431">
    <property type="component" value="Chromosome PVE_r1"/>
</dbReference>
<keyword evidence="1" id="KW-1133">Transmembrane helix</keyword>
<evidence type="ECO:0000313" key="3">
    <source>
        <dbReference type="Proteomes" id="UP000245431"/>
    </source>
</evidence>
<protein>
    <submittedName>
        <fullName evidence="2">Conserved hypothetical membrane protein</fullName>
    </submittedName>
</protein>
<feature type="transmembrane region" description="Helical" evidence="1">
    <location>
        <begin position="356"/>
        <end position="378"/>
    </location>
</feature>
<proteinExistence type="predicted"/>
<organism evidence="2 3">
    <name type="scientific">Pseudomonas veronii 1YdBTEX2</name>
    <dbReference type="NCBI Taxonomy" id="1295141"/>
    <lineage>
        <taxon>Bacteria</taxon>
        <taxon>Pseudomonadati</taxon>
        <taxon>Pseudomonadota</taxon>
        <taxon>Gammaproteobacteria</taxon>
        <taxon>Pseudomonadales</taxon>
        <taxon>Pseudomonadaceae</taxon>
        <taxon>Pseudomonas</taxon>
    </lineage>
</organism>
<feature type="transmembrane region" description="Helical" evidence="1">
    <location>
        <begin position="12"/>
        <end position="34"/>
    </location>
</feature>
<evidence type="ECO:0000256" key="1">
    <source>
        <dbReference type="SAM" id="Phobius"/>
    </source>
</evidence>
<feature type="transmembrane region" description="Helical" evidence="1">
    <location>
        <begin position="225"/>
        <end position="245"/>
    </location>
</feature>